<reference evidence="2 3" key="1">
    <citation type="journal article" date="2019" name="Int. J. Syst. Evol. Microbiol.">
        <title>The Global Catalogue of Microorganisms (GCM) 10K type strain sequencing project: providing services to taxonomists for standard genome sequencing and annotation.</title>
        <authorList>
            <consortium name="The Broad Institute Genomics Platform"/>
            <consortium name="The Broad Institute Genome Sequencing Center for Infectious Disease"/>
            <person name="Wu L."/>
            <person name="Ma J."/>
        </authorList>
    </citation>
    <scope>NUCLEOTIDE SEQUENCE [LARGE SCALE GENOMIC DNA]</scope>
    <source>
        <strain evidence="2 3">JCM 15749</strain>
    </source>
</reference>
<evidence type="ECO:0000313" key="2">
    <source>
        <dbReference type="EMBL" id="GAA2082983.1"/>
    </source>
</evidence>
<comment type="caution">
    <text evidence="2">The sequence shown here is derived from an EMBL/GenBank/DDBJ whole genome shotgun (WGS) entry which is preliminary data.</text>
</comment>
<feature type="transmembrane region" description="Helical" evidence="1">
    <location>
        <begin position="18"/>
        <end position="43"/>
    </location>
</feature>
<accession>A0ABN2W406</accession>
<sequence length="271" mass="27807">MGPALSAEVRKLFSTRMWWIIALVMVAYLAFIALVLAASLAFATTSEGPRGAPLVPGGSGAAATVYSLTNPIGYVFPLLMGSMLFTAEFRHKTITGSLLVEPRRSVLLGAKLVAGLVLGLVYGVLAVATVVLAAAPVLGIWGDGAYLTSSQTLSVLGWTVVVFAAWSAIGVAFGGFVTNQVAAIVVIVGFTQFVEPIARAVGSLVDSLAPVAQFLPGAAADAVLGTSALTSFAGGSGADLLPRWGGLLVLLAYVAVFAALARWVTLRRDVA</sequence>
<feature type="transmembrane region" description="Helical" evidence="1">
    <location>
        <begin position="155"/>
        <end position="174"/>
    </location>
</feature>
<feature type="transmembrane region" description="Helical" evidence="1">
    <location>
        <begin position="181"/>
        <end position="201"/>
    </location>
</feature>
<dbReference type="RefSeq" id="WP_344329200.1">
    <property type="nucleotide sequence ID" value="NZ_BAAAPY010000010.1"/>
</dbReference>
<dbReference type="EMBL" id="BAAAPY010000010">
    <property type="protein sequence ID" value="GAA2082983.1"/>
    <property type="molecule type" value="Genomic_DNA"/>
</dbReference>
<organism evidence="2 3">
    <name type="scientific">Aeromicrobium halocynthiae</name>
    <dbReference type="NCBI Taxonomy" id="560557"/>
    <lineage>
        <taxon>Bacteria</taxon>
        <taxon>Bacillati</taxon>
        <taxon>Actinomycetota</taxon>
        <taxon>Actinomycetes</taxon>
        <taxon>Propionibacteriales</taxon>
        <taxon>Nocardioidaceae</taxon>
        <taxon>Aeromicrobium</taxon>
    </lineage>
</organism>
<feature type="transmembrane region" description="Helical" evidence="1">
    <location>
        <begin position="63"/>
        <end position="85"/>
    </location>
</feature>
<keyword evidence="3" id="KW-1185">Reference proteome</keyword>
<dbReference type="Proteomes" id="UP001501480">
    <property type="component" value="Unassembled WGS sequence"/>
</dbReference>
<evidence type="ECO:0000313" key="3">
    <source>
        <dbReference type="Proteomes" id="UP001501480"/>
    </source>
</evidence>
<keyword evidence="1" id="KW-1133">Transmembrane helix</keyword>
<keyword evidence="1" id="KW-0812">Transmembrane</keyword>
<feature type="transmembrane region" description="Helical" evidence="1">
    <location>
        <begin position="244"/>
        <end position="265"/>
    </location>
</feature>
<name>A0ABN2W406_9ACTN</name>
<protein>
    <submittedName>
        <fullName evidence="2">ABC transporter permease</fullName>
    </submittedName>
</protein>
<gene>
    <name evidence="2" type="ORF">GCM10009821_24950</name>
</gene>
<keyword evidence="1" id="KW-0472">Membrane</keyword>
<feature type="transmembrane region" description="Helical" evidence="1">
    <location>
        <begin position="106"/>
        <end position="135"/>
    </location>
</feature>
<evidence type="ECO:0000256" key="1">
    <source>
        <dbReference type="SAM" id="Phobius"/>
    </source>
</evidence>
<proteinExistence type="predicted"/>